<proteinExistence type="predicted"/>
<dbReference type="EMBL" id="FZNQ01000005">
    <property type="protein sequence ID" value="SNR41234.1"/>
    <property type="molecule type" value="Genomic_DNA"/>
</dbReference>
<reference evidence="2 3" key="1">
    <citation type="submission" date="2017-06" db="EMBL/GenBank/DDBJ databases">
        <authorList>
            <person name="Kim H.J."/>
            <person name="Triplett B.A."/>
        </authorList>
    </citation>
    <scope>NUCLEOTIDE SEQUENCE [LARGE SCALE GENOMIC DNA]</scope>
    <source>
        <strain evidence="2 3">DSM 8800</strain>
    </source>
</reference>
<organism evidence="2 3">
    <name type="scientific">Halorubrum vacuolatum</name>
    <name type="common">Natronobacterium vacuolatum</name>
    <dbReference type="NCBI Taxonomy" id="63740"/>
    <lineage>
        <taxon>Archaea</taxon>
        <taxon>Methanobacteriati</taxon>
        <taxon>Methanobacteriota</taxon>
        <taxon>Stenosarchaea group</taxon>
        <taxon>Halobacteria</taxon>
        <taxon>Halobacteriales</taxon>
        <taxon>Haloferacaceae</taxon>
        <taxon>Halorubrum</taxon>
    </lineage>
</organism>
<dbReference type="AlphaFoldDB" id="A0A238W4H9"/>
<gene>
    <name evidence="2" type="ORF">SAMN06264855_10599</name>
</gene>
<dbReference type="Proteomes" id="UP000198397">
    <property type="component" value="Unassembled WGS sequence"/>
</dbReference>
<keyword evidence="3" id="KW-1185">Reference proteome</keyword>
<dbReference type="OrthoDB" id="214610at2157"/>
<dbReference type="RefSeq" id="WP_089384372.1">
    <property type="nucleotide sequence ID" value="NZ_FZNQ01000005.1"/>
</dbReference>
<evidence type="ECO:0000313" key="2">
    <source>
        <dbReference type="EMBL" id="SNR41234.1"/>
    </source>
</evidence>
<accession>A0A238W4H9</accession>
<evidence type="ECO:0000313" key="3">
    <source>
        <dbReference type="Proteomes" id="UP000198397"/>
    </source>
</evidence>
<dbReference type="InterPro" id="IPR055533">
    <property type="entry name" value="DUF7109"/>
</dbReference>
<name>A0A238W4H9_HALVU</name>
<feature type="region of interest" description="Disordered" evidence="1">
    <location>
        <begin position="72"/>
        <end position="91"/>
    </location>
</feature>
<protein>
    <submittedName>
        <fullName evidence="2">Uncharacterized protein</fullName>
    </submittedName>
</protein>
<dbReference type="Pfam" id="PF23421">
    <property type="entry name" value="DUF7109"/>
    <property type="match status" value="1"/>
</dbReference>
<sequence length="185" mass="19589">MSDDGPSVLARDELAGVVERFGALTRSELSDALSELAFKRRTEVDPEAVDAAISLALAEYVLVPAPADAVREVTGESADGSGEDQAGSRHEDLLAIGPAAFPTPPPDVEDLPHILSIPDRRVDRDALAEATLDRFRDEVDAAVGTDDADAADRLTVLLEVSYDIEAWAAVDVSAVRERILAAIDG</sequence>
<evidence type="ECO:0000256" key="1">
    <source>
        <dbReference type="SAM" id="MobiDB-lite"/>
    </source>
</evidence>